<dbReference type="EMBL" id="KN430205">
    <property type="protein sequence ID" value="KHG24823.1"/>
    <property type="molecule type" value="Genomic_DNA"/>
</dbReference>
<gene>
    <name evidence="2" type="ORF">F383_07848</name>
</gene>
<evidence type="ECO:0000256" key="1">
    <source>
        <dbReference type="SAM" id="MobiDB-lite"/>
    </source>
</evidence>
<feature type="compositionally biased region" description="Basic and acidic residues" evidence="1">
    <location>
        <begin position="82"/>
        <end position="91"/>
    </location>
</feature>
<evidence type="ECO:0000313" key="2">
    <source>
        <dbReference type="EMBL" id="KHG24823.1"/>
    </source>
</evidence>
<organism evidence="2 3">
    <name type="scientific">Gossypium arboreum</name>
    <name type="common">Tree cotton</name>
    <name type="synonym">Gossypium nanking</name>
    <dbReference type="NCBI Taxonomy" id="29729"/>
    <lineage>
        <taxon>Eukaryota</taxon>
        <taxon>Viridiplantae</taxon>
        <taxon>Streptophyta</taxon>
        <taxon>Embryophyta</taxon>
        <taxon>Tracheophyta</taxon>
        <taxon>Spermatophyta</taxon>
        <taxon>Magnoliopsida</taxon>
        <taxon>eudicotyledons</taxon>
        <taxon>Gunneridae</taxon>
        <taxon>Pentapetalae</taxon>
        <taxon>rosids</taxon>
        <taxon>malvids</taxon>
        <taxon>Malvales</taxon>
        <taxon>Malvaceae</taxon>
        <taxon>Malvoideae</taxon>
        <taxon>Gossypium</taxon>
    </lineage>
</organism>
<name>A0A0B0PEF8_GOSAR</name>
<dbReference type="AlphaFoldDB" id="A0A0B0PEF8"/>
<proteinExistence type="predicted"/>
<feature type="region of interest" description="Disordered" evidence="1">
    <location>
        <begin position="69"/>
        <end position="91"/>
    </location>
</feature>
<protein>
    <submittedName>
        <fullName evidence="2">Uncharacterized protein</fullName>
    </submittedName>
</protein>
<accession>A0A0B0PEF8</accession>
<dbReference type="Proteomes" id="UP000032142">
    <property type="component" value="Unassembled WGS sequence"/>
</dbReference>
<reference evidence="3" key="1">
    <citation type="submission" date="2014-09" db="EMBL/GenBank/DDBJ databases">
        <authorList>
            <person name="Mudge J."/>
            <person name="Ramaraj T."/>
            <person name="Lindquist I.E."/>
            <person name="Bharti A.K."/>
            <person name="Sundararajan A."/>
            <person name="Cameron C.T."/>
            <person name="Woodward J.E."/>
            <person name="May G.D."/>
            <person name="Brubaker C."/>
            <person name="Broadhvest J."/>
            <person name="Wilkins T.A."/>
        </authorList>
    </citation>
    <scope>NUCLEOTIDE SEQUENCE</scope>
    <source>
        <strain evidence="3">cv. AKA8401</strain>
    </source>
</reference>
<keyword evidence="3" id="KW-1185">Reference proteome</keyword>
<evidence type="ECO:0000313" key="3">
    <source>
        <dbReference type="Proteomes" id="UP000032142"/>
    </source>
</evidence>
<sequence>MASAAKLEQMLRPPSLRFKAQGKFVVSTHDLLWPSYIHLFLAVHIAHKAQMKVLLASIVLFSRVQHSHEKHAPGSPALACTSDRKPQLLNA</sequence>